<evidence type="ECO:0000256" key="3">
    <source>
        <dbReference type="ARBA" id="ARBA00023235"/>
    </source>
</evidence>
<gene>
    <name evidence="8" type="ORF">SAMN02910451_00420</name>
</gene>
<accession>A0A1G5AXM4</accession>
<comment type="similarity">
    <text evidence="2">Belongs to the pseudouridine synthase RluA family.</text>
</comment>
<comment type="catalytic activity">
    <reaction evidence="1">
        <text>a uridine in RNA = a pseudouridine in RNA</text>
        <dbReference type="Rhea" id="RHEA:48348"/>
        <dbReference type="Rhea" id="RHEA-COMP:12068"/>
        <dbReference type="Rhea" id="RHEA-COMP:12069"/>
        <dbReference type="ChEBI" id="CHEBI:65314"/>
        <dbReference type="ChEBI" id="CHEBI:65315"/>
    </reaction>
</comment>
<evidence type="ECO:0000256" key="4">
    <source>
        <dbReference type="ARBA" id="ARBA00031870"/>
    </source>
</evidence>
<dbReference type="CDD" id="cd02869">
    <property type="entry name" value="PseudoU_synth_RluA_like"/>
    <property type="match status" value="1"/>
</dbReference>
<sequence length="327" mass="37288">MKEIKIGKNVAGKRLDSFLKGYLPGASGGFIYKMLRKKNITLNGRKADGTEKLSENDLIKIFFSDETFAKFKGNSDGIKNAGSVDKEIDLSKYGDVKVVYEDDNIILASKPVGLLSQKSSPKDISLNDWLIDYLLSEKSEATKDLDVYKPSICNRLDRNTGGIVICAKSLPGAREMNNLLKSRNLDKYYRTIVSGNLTESIYLKGFLYKDEKKNKVFIKKNDPKDERYSYIETQIVPVKYNKDADLTMLEVKLITGKPHQIRAHLSSIGHPLIGDVKYGGKVYKKVNHQLLFCYRICFPDDMPDEFENIRGREFKTDLPDVYNRFFE</sequence>
<evidence type="ECO:0000256" key="1">
    <source>
        <dbReference type="ARBA" id="ARBA00000073"/>
    </source>
</evidence>
<evidence type="ECO:0000313" key="9">
    <source>
        <dbReference type="Proteomes" id="UP000183047"/>
    </source>
</evidence>
<dbReference type="Gene3D" id="3.10.290.10">
    <property type="entry name" value="RNA-binding S4 domain"/>
    <property type="match status" value="1"/>
</dbReference>
<dbReference type="AlphaFoldDB" id="A0A1G5AXM4"/>
<name>A0A1G5AXM4_9FIRM</name>
<evidence type="ECO:0000259" key="7">
    <source>
        <dbReference type="Pfam" id="PF00849"/>
    </source>
</evidence>
<dbReference type="GO" id="GO:0006396">
    <property type="term" value="P:RNA processing"/>
    <property type="evidence" value="ECO:0007669"/>
    <property type="project" value="UniProtKB-ARBA"/>
</dbReference>
<dbReference type="PROSITE" id="PS50889">
    <property type="entry name" value="S4"/>
    <property type="match status" value="1"/>
</dbReference>
<dbReference type="EMBL" id="FMUR01000004">
    <property type="protein sequence ID" value="SCX82659.1"/>
    <property type="molecule type" value="Genomic_DNA"/>
</dbReference>
<dbReference type="Pfam" id="PF00849">
    <property type="entry name" value="PseudoU_synth_2"/>
    <property type="match status" value="1"/>
</dbReference>
<dbReference type="Proteomes" id="UP000183047">
    <property type="component" value="Unassembled WGS sequence"/>
</dbReference>
<dbReference type="RefSeq" id="WP_074461222.1">
    <property type="nucleotide sequence ID" value="NZ_FMUR01000004.1"/>
</dbReference>
<dbReference type="PANTHER" id="PTHR21600">
    <property type="entry name" value="MITOCHONDRIAL RNA PSEUDOURIDINE SYNTHASE"/>
    <property type="match status" value="1"/>
</dbReference>
<dbReference type="OrthoDB" id="9773999at2"/>
<dbReference type="GO" id="GO:0140098">
    <property type="term" value="F:catalytic activity, acting on RNA"/>
    <property type="evidence" value="ECO:0007669"/>
    <property type="project" value="UniProtKB-ARBA"/>
</dbReference>
<evidence type="ECO:0000256" key="6">
    <source>
        <dbReference type="PROSITE-ProRule" id="PRU00182"/>
    </source>
</evidence>
<dbReference type="PANTHER" id="PTHR21600:SF83">
    <property type="entry name" value="PSEUDOURIDYLATE SYNTHASE RPUSD4, MITOCHONDRIAL"/>
    <property type="match status" value="1"/>
</dbReference>
<reference evidence="9" key="1">
    <citation type="submission" date="2016-10" db="EMBL/GenBank/DDBJ databases">
        <authorList>
            <person name="Varghese N."/>
            <person name="Submissions S."/>
        </authorList>
    </citation>
    <scope>NUCLEOTIDE SEQUENCE [LARGE SCALE GENOMIC DNA]</scope>
    <source>
        <strain evidence="9">XBD2006</strain>
    </source>
</reference>
<dbReference type="InterPro" id="IPR036986">
    <property type="entry name" value="S4_RNA-bd_sf"/>
</dbReference>
<proteinExistence type="inferred from homology"/>
<dbReference type="GO" id="GO:0001522">
    <property type="term" value="P:pseudouridine synthesis"/>
    <property type="evidence" value="ECO:0007669"/>
    <property type="project" value="InterPro"/>
</dbReference>
<dbReference type="GO" id="GO:0009982">
    <property type="term" value="F:pseudouridine synthase activity"/>
    <property type="evidence" value="ECO:0007669"/>
    <property type="project" value="InterPro"/>
</dbReference>
<evidence type="ECO:0000256" key="2">
    <source>
        <dbReference type="ARBA" id="ARBA00010876"/>
    </source>
</evidence>
<dbReference type="InterPro" id="IPR050188">
    <property type="entry name" value="RluA_PseudoU_synthase"/>
</dbReference>
<dbReference type="SUPFAM" id="SSF55120">
    <property type="entry name" value="Pseudouridine synthase"/>
    <property type="match status" value="1"/>
</dbReference>
<keyword evidence="6" id="KW-0694">RNA-binding</keyword>
<feature type="domain" description="Pseudouridine synthase RsuA/RluA-like" evidence="7">
    <location>
        <begin position="104"/>
        <end position="267"/>
    </location>
</feature>
<evidence type="ECO:0000256" key="5">
    <source>
        <dbReference type="ARBA" id="ARBA00033164"/>
    </source>
</evidence>
<organism evidence="8 9">
    <name type="scientific">Butyrivibrio hungatei</name>
    <dbReference type="NCBI Taxonomy" id="185008"/>
    <lineage>
        <taxon>Bacteria</taxon>
        <taxon>Bacillati</taxon>
        <taxon>Bacillota</taxon>
        <taxon>Clostridia</taxon>
        <taxon>Lachnospirales</taxon>
        <taxon>Lachnospiraceae</taxon>
        <taxon>Butyrivibrio</taxon>
    </lineage>
</organism>
<protein>
    <recommendedName>
        <fullName evidence="4">RNA pseudouridylate synthase</fullName>
    </recommendedName>
    <alternativeName>
        <fullName evidence="5">RNA-uridine isomerase</fullName>
    </alternativeName>
</protein>
<keyword evidence="3" id="KW-0413">Isomerase</keyword>
<evidence type="ECO:0000313" key="8">
    <source>
        <dbReference type="EMBL" id="SCX82659.1"/>
    </source>
</evidence>
<dbReference type="InterPro" id="IPR006145">
    <property type="entry name" value="PsdUridine_synth_RsuA/RluA"/>
</dbReference>
<dbReference type="GO" id="GO:0003723">
    <property type="term" value="F:RNA binding"/>
    <property type="evidence" value="ECO:0007669"/>
    <property type="project" value="UniProtKB-KW"/>
</dbReference>
<keyword evidence="9" id="KW-1185">Reference proteome</keyword>
<dbReference type="Gene3D" id="3.30.2350.10">
    <property type="entry name" value="Pseudouridine synthase"/>
    <property type="match status" value="1"/>
</dbReference>
<dbReference type="InterPro" id="IPR020103">
    <property type="entry name" value="PsdUridine_synth_cat_dom_sf"/>
</dbReference>